<dbReference type="InterPro" id="IPR011990">
    <property type="entry name" value="TPR-like_helical_dom_sf"/>
</dbReference>
<accession>A0A1J5R1P3</accession>
<keyword evidence="1" id="KW-0472">Membrane</keyword>
<gene>
    <name evidence="2" type="ORF">GALL_282520</name>
</gene>
<evidence type="ECO:0000256" key="1">
    <source>
        <dbReference type="SAM" id="Phobius"/>
    </source>
</evidence>
<keyword evidence="1" id="KW-0812">Transmembrane</keyword>
<dbReference type="AlphaFoldDB" id="A0A1J5R1P3"/>
<sequence>MQADRTIAQVLADHPDSAAAHYLDARLLAAEGKWPLAEDELQRARRLDRSLSFAPAAQVQALADEVIGHRWKNPHGVAGYGQAALAALFLGVSGYLIFGVLRGRRRPPKA</sequence>
<name>A0A1J5R1P3_9ZZZZ</name>
<comment type="caution">
    <text evidence="2">The sequence shown here is derived from an EMBL/GenBank/DDBJ whole genome shotgun (WGS) entry which is preliminary data.</text>
</comment>
<evidence type="ECO:0000313" key="2">
    <source>
        <dbReference type="EMBL" id="OIQ89881.1"/>
    </source>
</evidence>
<proteinExistence type="predicted"/>
<dbReference type="SUPFAM" id="SSF48452">
    <property type="entry name" value="TPR-like"/>
    <property type="match status" value="1"/>
</dbReference>
<protein>
    <submittedName>
        <fullName evidence="2">Uncharacterized protein</fullName>
    </submittedName>
</protein>
<reference evidence="2" key="1">
    <citation type="submission" date="2016-10" db="EMBL/GenBank/DDBJ databases">
        <title>Sequence of Gallionella enrichment culture.</title>
        <authorList>
            <person name="Poehlein A."/>
            <person name="Muehling M."/>
            <person name="Daniel R."/>
        </authorList>
    </citation>
    <scope>NUCLEOTIDE SEQUENCE</scope>
</reference>
<keyword evidence="1" id="KW-1133">Transmembrane helix</keyword>
<organism evidence="2">
    <name type="scientific">mine drainage metagenome</name>
    <dbReference type="NCBI Taxonomy" id="410659"/>
    <lineage>
        <taxon>unclassified sequences</taxon>
        <taxon>metagenomes</taxon>
        <taxon>ecological metagenomes</taxon>
    </lineage>
</organism>
<feature type="transmembrane region" description="Helical" evidence="1">
    <location>
        <begin position="80"/>
        <end position="101"/>
    </location>
</feature>
<dbReference type="EMBL" id="MLJW01000313">
    <property type="protein sequence ID" value="OIQ89881.1"/>
    <property type="molecule type" value="Genomic_DNA"/>
</dbReference>
<dbReference type="Gene3D" id="1.25.40.10">
    <property type="entry name" value="Tetratricopeptide repeat domain"/>
    <property type="match status" value="1"/>
</dbReference>